<evidence type="ECO:0000313" key="2">
    <source>
        <dbReference type="EMBL" id="OJJ04942.1"/>
    </source>
</evidence>
<feature type="compositionally biased region" description="Basic and acidic residues" evidence="1">
    <location>
        <begin position="116"/>
        <end position="130"/>
    </location>
</feature>
<reference evidence="3" key="1">
    <citation type="journal article" date="2017" name="Genome Biol.">
        <title>Comparative genomics reveals high biological diversity and specific adaptations in the industrially and medically important fungal genus Aspergillus.</title>
        <authorList>
            <person name="de Vries R.P."/>
            <person name="Riley R."/>
            <person name="Wiebenga A."/>
            <person name="Aguilar-Osorio G."/>
            <person name="Amillis S."/>
            <person name="Uchima C.A."/>
            <person name="Anderluh G."/>
            <person name="Asadollahi M."/>
            <person name="Askin M."/>
            <person name="Barry K."/>
            <person name="Battaglia E."/>
            <person name="Bayram O."/>
            <person name="Benocci T."/>
            <person name="Braus-Stromeyer S.A."/>
            <person name="Caldana C."/>
            <person name="Canovas D."/>
            <person name="Cerqueira G.C."/>
            <person name="Chen F."/>
            <person name="Chen W."/>
            <person name="Choi C."/>
            <person name="Clum A."/>
            <person name="Dos Santos R.A."/>
            <person name="Damasio A.R."/>
            <person name="Diallinas G."/>
            <person name="Emri T."/>
            <person name="Fekete E."/>
            <person name="Flipphi M."/>
            <person name="Freyberg S."/>
            <person name="Gallo A."/>
            <person name="Gournas C."/>
            <person name="Habgood R."/>
            <person name="Hainaut M."/>
            <person name="Harispe M.L."/>
            <person name="Henrissat B."/>
            <person name="Hilden K.S."/>
            <person name="Hope R."/>
            <person name="Hossain A."/>
            <person name="Karabika E."/>
            <person name="Karaffa L."/>
            <person name="Karanyi Z."/>
            <person name="Krasevec N."/>
            <person name="Kuo A."/>
            <person name="Kusch H."/>
            <person name="LaButti K."/>
            <person name="Lagendijk E.L."/>
            <person name="Lapidus A."/>
            <person name="Levasseur A."/>
            <person name="Lindquist E."/>
            <person name="Lipzen A."/>
            <person name="Logrieco A.F."/>
            <person name="MacCabe A."/>
            <person name="Maekelae M.R."/>
            <person name="Malavazi I."/>
            <person name="Melin P."/>
            <person name="Meyer V."/>
            <person name="Mielnichuk N."/>
            <person name="Miskei M."/>
            <person name="Molnar A.P."/>
            <person name="Mule G."/>
            <person name="Ngan C.Y."/>
            <person name="Orejas M."/>
            <person name="Orosz E."/>
            <person name="Ouedraogo J.P."/>
            <person name="Overkamp K.M."/>
            <person name="Park H.-S."/>
            <person name="Perrone G."/>
            <person name="Piumi F."/>
            <person name="Punt P.J."/>
            <person name="Ram A.F."/>
            <person name="Ramon A."/>
            <person name="Rauscher S."/>
            <person name="Record E."/>
            <person name="Riano-Pachon D.M."/>
            <person name="Robert V."/>
            <person name="Roehrig J."/>
            <person name="Ruller R."/>
            <person name="Salamov A."/>
            <person name="Salih N.S."/>
            <person name="Samson R.A."/>
            <person name="Sandor E."/>
            <person name="Sanguinetti M."/>
            <person name="Schuetze T."/>
            <person name="Sepcic K."/>
            <person name="Shelest E."/>
            <person name="Sherlock G."/>
            <person name="Sophianopoulou V."/>
            <person name="Squina F.M."/>
            <person name="Sun H."/>
            <person name="Susca A."/>
            <person name="Todd R.B."/>
            <person name="Tsang A."/>
            <person name="Unkles S.E."/>
            <person name="van de Wiele N."/>
            <person name="van Rossen-Uffink D."/>
            <person name="Oliveira J.V."/>
            <person name="Vesth T.C."/>
            <person name="Visser J."/>
            <person name="Yu J.-H."/>
            <person name="Zhou M."/>
            <person name="Andersen M.R."/>
            <person name="Archer D.B."/>
            <person name="Baker S.E."/>
            <person name="Benoit I."/>
            <person name="Brakhage A.A."/>
            <person name="Braus G.H."/>
            <person name="Fischer R."/>
            <person name="Frisvad J.C."/>
            <person name="Goldman G.H."/>
            <person name="Houbraken J."/>
            <person name="Oakley B."/>
            <person name="Pocsi I."/>
            <person name="Scazzocchio C."/>
            <person name="Seiboth B."/>
            <person name="vanKuyk P.A."/>
            <person name="Wortman J."/>
            <person name="Dyer P.S."/>
            <person name="Grigoriev I.V."/>
        </authorList>
    </citation>
    <scope>NUCLEOTIDE SEQUENCE [LARGE SCALE GENOMIC DNA]</scope>
    <source>
        <strain evidence="3">CBS 583.65</strain>
    </source>
</reference>
<dbReference type="EMBL" id="KV878132">
    <property type="protein sequence ID" value="OJJ04942.1"/>
    <property type="molecule type" value="Genomic_DNA"/>
</dbReference>
<dbReference type="AlphaFoldDB" id="A0A1L9PU27"/>
<feature type="compositionally biased region" description="Basic residues" evidence="1">
    <location>
        <begin position="159"/>
        <end position="168"/>
    </location>
</feature>
<dbReference type="GeneID" id="63732696"/>
<dbReference type="Proteomes" id="UP000184073">
    <property type="component" value="Unassembled WGS sequence"/>
</dbReference>
<sequence>MSVGTPVVGVVGLKAQSTVLGGVSESSRNESVCCVCNGMYVCNAVRRRKPYGGRWTETVNRPLEERMEVSEMNNNTGANKRRGCAVQVQKRGQITVLVRRVMCRASIASWSPEAQRGNRREEKMQREKNGKGLKNGLNPRGRMRLEDGREKNRDSDRGAKRRWRRWVI</sequence>
<dbReference type="VEuPathDB" id="FungiDB:ASPVEDRAFT_823105"/>
<feature type="region of interest" description="Disordered" evidence="1">
    <location>
        <begin position="112"/>
        <end position="168"/>
    </location>
</feature>
<evidence type="ECO:0000313" key="3">
    <source>
        <dbReference type="Proteomes" id="UP000184073"/>
    </source>
</evidence>
<dbReference type="RefSeq" id="XP_040670704.1">
    <property type="nucleotide sequence ID" value="XM_040817185.1"/>
</dbReference>
<keyword evidence="3" id="KW-1185">Reference proteome</keyword>
<accession>A0A1L9PU27</accession>
<name>A0A1L9PU27_ASPVE</name>
<proteinExistence type="predicted"/>
<feature type="compositionally biased region" description="Basic and acidic residues" evidence="1">
    <location>
        <begin position="143"/>
        <end position="158"/>
    </location>
</feature>
<organism evidence="2 3">
    <name type="scientific">Aspergillus versicolor CBS 583.65</name>
    <dbReference type="NCBI Taxonomy" id="1036611"/>
    <lineage>
        <taxon>Eukaryota</taxon>
        <taxon>Fungi</taxon>
        <taxon>Dikarya</taxon>
        <taxon>Ascomycota</taxon>
        <taxon>Pezizomycotina</taxon>
        <taxon>Eurotiomycetes</taxon>
        <taxon>Eurotiomycetidae</taxon>
        <taxon>Eurotiales</taxon>
        <taxon>Aspergillaceae</taxon>
        <taxon>Aspergillus</taxon>
        <taxon>Aspergillus subgen. Nidulantes</taxon>
    </lineage>
</organism>
<protein>
    <submittedName>
        <fullName evidence="2">Uncharacterized protein</fullName>
    </submittedName>
</protein>
<evidence type="ECO:0000256" key="1">
    <source>
        <dbReference type="SAM" id="MobiDB-lite"/>
    </source>
</evidence>
<gene>
    <name evidence="2" type="ORF">ASPVEDRAFT_823105</name>
</gene>